<name>A0ABT6M1P9_9ACTN</name>
<sequence length="32" mass="3430">MTAGAVGEELTRRILFQLPPGYGLLLGRPDST</sequence>
<proteinExistence type="predicted"/>
<protein>
    <submittedName>
        <fullName evidence="1">Uncharacterized protein</fullName>
    </submittedName>
</protein>
<dbReference type="EMBL" id="JARXVH010000028">
    <property type="protein sequence ID" value="MDH6222004.1"/>
    <property type="molecule type" value="Genomic_DNA"/>
</dbReference>
<comment type="caution">
    <text evidence="1">The sequence shown here is derived from an EMBL/GenBank/DDBJ whole genome shotgun (WGS) entry which is preliminary data.</text>
</comment>
<dbReference type="Proteomes" id="UP001160499">
    <property type="component" value="Unassembled WGS sequence"/>
</dbReference>
<reference evidence="1 2" key="1">
    <citation type="submission" date="2023-04" db="EMBL/GenBank/DDBJ databases">
        <title>Forest soil microbial communities from Buena Vista Peninsula, Colon Province, Panama.</title>
        <authorList>
            <person name="Bouskill N."/>
        </authorList>
    </citation>
    <scope>NUCLEOTIDE SEQUENCE [LARGE SCALE GENOMIC DNA]</scope>
    <source>
        <strain evidence="1 2">GGS1</strain>
    </source>
</reference>
<gene>
    <name evidence="1" type="ORF">M2283_009351</name>
</gene>
<accession>A0ABT6M1P9</accession>
<evidence type="ECO:0000313" key="1">
    <source>
        <dbReference type="EMBL" id="MDH6222004.1"/>
    </source>
</evidence>
<keyword evidence="2" id="KW-1185">Reference proteome</keyword>
<evidence type="ECO:0000313" key="2">
    <source>
        <dbReference type="Proteomes" id="UP001160499"/>
    </source>
</evidence>
<organism evidence="1 2">
    <name type="scientific">Streptomyces pseudovenezuelae</name>
    <dbReference type="NCBI Taxonomy" id="67350"/>
    <lineage>
        <taxon>Bacteria</taxon>
        <taxon>Bacillati</taxon>
        <taxon>Actinomycetota</taxon>
        <taxon>Actinomycetes</taxon>
        <taxon>Kitasatosporales</taxon>
        <taxon>Streptomycetaceae</taxon>
        <taxon>Streptomyces</taxon>
        <taxon>Streptomyces aurantiacus group</taxon>
    </lineage>
</organism>